<evidence type="ECO:0000256" key="2">
    <source>
        <dbReference type="SAM" id="MobiDB-lite"/>
    </source>
</evidence>
<gene>
    <name evidence="3" type="ORF">JG688_00007904</name>
</gene>
<feature type="region of interest" description="Disordered" evidence="2">
    <location>
        <begin position="341"/>
        <end position="367"/>
    </location>
</feature>
<reference evidence="3" key="1">
    <citation type="submission" date="2021-01" db="EMBL/GenBank/DDBJ databases">
        <title>Phytophthora aleatoria, a newly-described species from Pinus radiata is distinct from Phytophthora cactorum isolates based on comparative genomics.</title>
        <authorList>
            <person name="Mcdougal R."/>
            <person name="Panda P."/>
            <person name="Williams N."/>
            <person name="Studholme D.J."/>
        </authorList>
    </citation>
    <scope>NUCLEOTIDE SEQUENCE</scope>
    <source>
        <strain evidence="3">NZFS 4037</strain>
    </source>
</reference>
<evidence type="ECO:0000313" key="3">
    <source>
        <dbReference type="EMBL" id="KAG6963996.1"/>
    </source>
</evidence>
<keyword evidence="4" id="KW-1185">Reference proteome</keyword>
<evidence type="ECO:0000256" key="1">
    <source>
        <dbReference type="SAM" id="Coils"/>
    </source>
</evidence>
<feature type="coiled-coil region" evidence="1">
    <location>
        <begin position="5"/>
        <end position="32"/>
    </location>
</feature>
<keyword evidence="1" id="KW-0175">Coiled coil</keyword>
<name>A0A8J5M4Z4_9STRA</name>
<dbReference type="EMBL" id="JAENGY010000397">
    <property type="protein sequence ID" value="KAG6963996.1"/>
    <property type="molecule type" value="Genomic_DNA"/>
</dbReference>
<evidence type="ECO:0000313" key="4">
    <source>
        <dbReference type="Proteomes" id="UP000709295"/>
    </source>
</evidence>
<organism evidence="3 4">
    <name type="scientific">Phytophthora aleatoria</name>
    <dbReference type="NCBI Taxonomy" id="2496075"/>
    <lineage>
        <taxon>Eukaryota</taxon>
        <taxon>Sar</taxon>
        <taxon>Stramenopiles</taxon>
        <taxon>Oomycota</taxon>
        <taxon>Peronosporomycetes</taxon>
        <taxon>Peronosporales</taxon>
        <taxon>Peronosporaceae</taxon>
        <taxon>Phytophthora</taxon>
    </lineage>
</organism>
<accession>A0A8J5M4Z4</accession>
<protein>
    <recommendedName>
        <fullName evidence="5">START domain-containing protein</fullName>
    </recommendedName>
</protein>
<evidence type="ECO:0008006" key="5">
    <source>
        <dbReference type="Google" id="ProtNLM"/>
    </source>
</evidence>
<feature type="coiled-coil region" evidence="1">
    <location>
        <begin position="56"/>
        <end position="83"/>
    </location>
</feature>
<dbReference type="Proteomes" id="UP000709295">
    <property type="component" value="Unassembled WGS sequence"/>
</dbReference>
<dbReference type="AlphaFoldDB" id="A0A8J5M4Z4"/>
<comment type="caution">
    <text evidence="3">The sequence shown here is derived from an EMBL/GenBank/DDBJ whole genome shotgun (WGS) entry which is preliminary data.</text>
</comment>
<proteinExistence type="predicted"/>
<sequence>MTKTSLTATNEIRMLRAQVASMEEELQGLQFKWSRQIPDERTLATAHRSAREKHAANQSDKKHKELQQLLRQQQLQFATLQTAVLHAPLHSSGSEMFEALHFDTQLGRETEEREKMLAAHNERSLATLPSIVKKFSKMAINKALAKQSEGAAEKSLMPLSQIEITGCKDCTLISSVFISEIPHTSLEEVYVAVLAYFDAIPVHEEALWLPATVNNIVCSELTASHGMVHIDAVTEDPLHPVSELASSQYGICGLTITPRKEPVTGKTLAVTLRWVVVYRYNMLPCDPAIKQDLEVIRPILNGDLITASVCSYIQQKHISSNCLRPTTMVLMDLFPGMDSPFNSQSCSEKESPTQSSKKRRRPPLTNEDIMAAFTGVARPRGRPRITSKTSLTATHELRLLRAQVASMEEELHGLQSEWTKQLPDERVLTTARHTASKKREVAVTEAAHIELQEMHLQQQLMFATLQAAILRAPLHSSGQDILKSLHFDTRFGRDPEVRIKMLNAHNERSLATVPSTMNRFTQMAINKVLALQDEEGRGSRSILPVSQIDITGCKNYTLVTSVFMSEIPHTSVEDVYAAALAYHDAIPATMKRHFGVDATRTRLNGADAPAAYWRLNLAGVGLPATVNHILCSELTPSHGMIHMDAVVDDPLYPTSQSSPLEYGISGLTMTPRKDPSTRKTVAVALRWVVLYRYKLFPDDPALKKDLEIIRPILNGDLITASVCSYIHELQQRQSPRN</sequence>